<proteinExistence type="predicted"/>
<organism evidence="1 2">
    <name type="scientific">Mesorhizobium australicum</name>
    <dbReference type="NCBI Taxonomy" id="536018"/>
    <lineage>
        <taxon>Bacteria</taxon>
        <taxon>Pseudomonadati</taxon>
        <taxon>Pseudomonadota</taxon>
        <taxon>Alphaproteobacteria</taxon>
        <taxon>Hyphomicrobiales</taxon>
        <taxon>Phyllobacteriaceae</taxon>
        <taxon>Mesorhizobium</taxon>
    </lineage>
</organism>
<keyword evidence="2" id="KW-1185">Reference proteome</keyword>
<dbReference type="EMBL" id="JAMYRI010000007">
    <property type="protein sequence ID" value="MER9285199.1"/>
    <property type="molecule type" value="Genomic_DNA"/>
</dbReference>
<protein>
    <submittedName>
        <fullName evidence="1">Uncharacterized protein</fullName>
    </submittedName>
</protein>
<dbReference type="Proteomes" id="UP001480082">
    <property type="component" value="Unassembled WGS sequence"/>
</dbReference>
<evidence type="ECO:0000313" key="1">
    <source>
        <dbReference type="EMBL" id="MER9285199.1"/>
    </source>
</evidence>
<reference evidence="1 2" key="1">
    <citation type="journal article" date="2024" name="Proc. Natl. Acad. Sci. U.S.A.">
        <title>The evolutionary genomics of adaptation to stress in wild rhizobium bacteria.</title>
        <authorList>
            <person name="Kehlet-Delgado H."/>
            <person name="Montoya A.P."/>
            <person name="Jensen K.T."/>
            <person name="Wendlandt C.E."/>
            <person name="Dexheimer C."/>
            <person name="Roberts M."/>
            <person name="Torres Martinez L."/>
            <person name="Friesen M.L."/>
            <person name="Griffitts J.S."/>
            <person name="Porter S.S."/>
        </authorList>
    </citation>
    <scope>NUCLEOTIDE SEQUENCE [LARGE SCALE GENOMIC DNA]</scope>
    <source>
        <strain evidence="1 2">M0468</strain>
    </source>
</reference>
<accession>A0ACC6SZR1</accession>
<sequence length="168" mass="19055">MPSFEFDVERLMAGNLAQLRLEREFFSSLTSHPGEIGRLNETHLVRMLRRHLPPKFGIGTGFLVCGGEKARQSPQCDIIIYDAFNNSPFYSSETWQIYPIEMVYGVIEVKTRITKVQLLDAFSKCASIRSMCRTAEGQPNSGICDLCRQGRIRAPLSNPIQVRTRQSL</sequence>
<evidence type="ECO:0000313" key="2">
    <source>
        <dbReference type="Proteomes" id="UP001480082"/>
    </source>
</evidence>
<gene>
    <name evidence="1" type="ORF">NKI81_14695</name>
</gene>
<name>A0ACC6SZR1_9HYPH</name>
<comment type="caution">
    <text evidence="1">The sequence shown here is derived from an EMBL/GenBank/DDBJ whole genome shotgun (WGS) entry which is preliminary data.</text>
</comment>